<proteinExistence type="predicted"/>
<reference evidence="2" key="1">
    <citation type="submission" date="2016-12" db="EMBL/GenBank/DDBJ databases">
        <title>Comparative genomics of four Isosphaeraceae planctomycetes: a common pool of plasmids and glycoside hydrolase genes.</title>
        <authorList>
            <person name="Ivanova A."/>
        </authorList>
    </citation>
    <scope>NUCLEOTIDE SEQUENCE [LARGE SCALE GENOMIC DNA]</scope>
    <source>
        <strain evidence="2">PX4</strain>
    </source>
</reference>
<sequence>MAQPMLVPLDHPEIAPFRLSPRLRSQLVYFMAGPDAPGIPELGEYEYWFDRDEVTRWVMEGVFYLVSPLDTQNMTEVELTEEQDLLLNWLETNKIQHVRVVE</sequence>
<dbReference type="OrthoDB" id="214301at2"/>
<dbReference type="KEGG" id="pbor:BSF38_00155"/>
<organism evidence="1 2">
    <name type="scientific">Paludisphaera borealis</name>
    <dbReference type="NCBI Taxonomy" id="1387353"/>
    <lineage>
        <taxon>Bacteria</taxon>
        <taxon>Pseudomonadati</taxon>
        <taxon>Planctomycetota</taxon>
        <taxon>Planctomycetia</taxon>
        <taxon>Isosphaerales</taxon>
        <taxon>Isosphaeraceae</taxon>
        <taxon>Paludisphaera</taxon>
    </lineage>
</organism>
<dbReference type="AlphaFoldDB" id="A0A1U7CIJ3"/>
<dbReference type="EMBL" id="CP019082">
    <property type="protein sequence ID" value="APW58751.1"/>
    <property type="molecule type" value="Genomic_DNA"/>
</dbReference>
<gene>
    <name evidence="1" type="ORF">BSF38_00155</name>
</gene>
<accession>A0A1U7CIJ3</accession>
<dbReference type="Proteomes" id="UP000186309">
    <property type="component" value="Chromosome"/>
</dbReference>
<name>A0A1U7CIJ3_9BACT</name>
<evidence type="ECO:0000313" key="2">
    <source>
        <dbReference type="Proteomes" id="UP000186309"/>
    </source>
</evidence>
<protein>
    <submittedName>
        <fullName evidence="1">Uncharacterized protein</fullName>
    </submittedName>
</protein>
<dbReference type="STRING" id="1387353.BSF38_00155"/>
<keyword evidence="2" id="KW-1185">Reference proteome</keyword>
<evidence type="ECO:0000313" key="1">
    <source>
        <dbReference type="EMBL" id="APW58751.1"/>
    </source>
</evidence>